<name>A0A4S8HZZ9_9BACT</name>
<sequence length="261" mass="29903">MLIKGDWIGQQQSKEYTENETIYGCFADSTYQNSLMQDTFKYEIRKDSLYIENVDFEGNKTLNSFPIVKLTTDSLILLDGVKQEYTLRFSKVHAKNKLTPTAIYFASSGCYGKCPIMYLEIDSSRNIRFYGERYTSATGGFKGRISENEYNSIIDKIRNLPVDSLREFYETSMTDQETLGISIIHGNTVTRSSAYGHDQEPMELHILFGKLINLYKHISMKPDSSVNSSYFLSNPNVMSLKEVTVPSPSEIRKFTRPKIVE</sequence>
<organism evidence="2 3">
    <name type="scientific">Niastella caeni</name>
    <dbReference type="NCBI Taxonomy" id="2569763"/>
    <lineage>
        <taxon>Bacteria</taxon>
        <taxon>Pseudomonadati</taxon>
        <taxon>Bacteroidota</taxon>
        <taxon>Chitinophagia</taxon>
        <taxon>Chitinophagales</taxon>
        <taxon>Chitinophagaceae</taxon>
        <taxon>Niastella</taxon>
    </lineage>
</organism>
<proteinExistence type="predicted"/>
<dbReference type="EMBL" id="STFF01000001">
    <property type="protein sequence ID" value="THU41270.1"/>
    <property type="molecule type" value="Genomic_DNA"/>
</dbReference>
<evidence type="ECO:0000313" key="2">
    <source>
        <dbReference type="EMBL" id="THU41270.1"/>
    </source>
</evidence>
<evidence type="ECO:0000259" key="1">
    <source>
        <dbReference type="Pfam" id="PF20033"/>
    </source>
</evidence>
<dbReference type="AlphaFoldDB" id="A0A4S8HZZ9"/>
<accession>A0A4S8HZZ9</accession>
<dbReference type="InterPro" id="IPR045497">
    <property type="entry name" value="DUF6438"/>
</dbReference>
<protein>
    <recommendedName>
        <fullName evidence="1">DUF6438 domain-containing protein</fullName>
    </recommendedName>
</protein>
<gene>
    <name evidence="2" type="ORF">FAM09_03945</name>
</gene>
<comment type="caution">
    <text evidence="2">The sequence shown here is derived from an EMBL/GenBank/DDBJ whole genome shotgun (WGS) entry which is preliminary data.</text>
</comment>
<dbReference type="Pfam" id="PF20033">
    <property type="entry name" value="DUF6438"/>
    <property type="match status" value="1"/>
</dbReference>
<feature type="domain" description="DUF6438" evidence="1">
    <location>
        <begin position="102"/>
        <end position="214"/>
    </location>
</feature>
<evidence type="ECO:0000313" key="3">
    <source>
        <dbReference type="Proteomes" id="UP000306918"/>
    </source>
</evidence>
<keyword evidence="3" id="KW-1185">Reference proteome</keyword>
<dbReference type="Proteomes" id="UP000306918">
    <property type="component" value="Unassembled WGS sequence"/>
</dbReference>
<dbReference type="RefSeq" id="WP_136575760.1">
    <property type="nucleotide sequence ID" value="NZ_STFF01000001.1"/>
</dbReference>
<reference evidence="2 3" key="1">
    <citation type="submission" date="2019-04" db="EMBL/GenBank/DDBJ databases">
        <title>Niastella caeni sp. nov., isolated from activated sludge.</title>
        <authorList>
            <person name="Sheng M."/>
        </authorList>
    </citation>
    <scope>NUCLEOTIDE SEQUENCE [LARGE SCALE GENOMIC DNA]</scope>
    <source>
        <strain evidence="2 3">HX-2-15</strain>
    </source>
</reference>
<dbReference type="OrthoDB" id="7172369at2"/>